<organism evidence="2 3">
    <name type="scientific">Guptibacillus hwajinpoensis</name>
    <dbReference type="NCBI Taxonomy" id="208199"/>
    <lineage>
        <taxon>Bacteria</taxon>
        <taxon>Bacillati</taxon>
        <taxon>Bacillota</taxon>
        <taxon>Bacilli</taxon>
        <taxon>Bacillales</taxon>
        <taxon>Guptibacillaceae</taxon>
        <taxon>Guptibacillus</taxon>
    </lineage>
</organism>
<comment type="caution">
    <text evidence="2">The sequence shown here is derived from an EMBL/GenBank/DDBJ whole genome shotgun (WGS) entry which is preliminary data.</text>
</comment>
<dbReference type="Proteomes" id="UP000310541">
    <property type="component" value="Unassembled WGS sequence"/>
</dbReference>
<dbReference type="Pfam" id="PF12673">
    <property type="entry name" value="SipL"/>
    <property type="match status" value="1"/>
</dbReference>
<feature type="domain" description="SipL SPOCS" evidence="1">
    <location>
        <begin position="43"/>
        <end position="120"/>
    </location>
</feature>
<evidence type="ECO:0000259" key="1">
    <source>
        <dbReference type="Pfam" id="PF12673"/>
    </source>
</evidence>
<reference evidence="2 3" key="1">
    <citation type="submission" date="2019-04" db="EMBL/GenBank/DDBJ databases">
        <title>Genome sequence of Bacillus hwajinpoensis strain Y2.</title>
        <authorList>
            <person name="Fair J.L."/>
            <person name="Maclea K.S."/>
        </authorList>
    </citation>
    <scope>NUCLEOTIDE SEQUENCE [LARGE SCALE GENOMIC DNA]</scope>
    <source>
        <strain evidence="2 3">Y2</strain>
    </source>
</reference>
<name>A0A4U1MMI6_9BACL</name>
<dbReference type="OrthoDB" id="1758071at2"/>
<gene>
    <name evidence="2" type="ORF">FBF83_05055</name>
</gene>
<dbReference type="RefSeq" id="WP_136946017.1">
    <property type="nucleotide sequence ID" value="NZ_SWFM01000001.1"/>
</dbReference>
<protein>
    <submittedName>
        <fullName evidence="2">DUF3794 domain-containing protein</fullName>
    </submittedName>
</protein>
<evidence type="ECO:0000313" key="3">
    <source>
        <dbReference type="Proteomes" id="UP000310541"/>
    </source>
</evidence>
<dbReference type="EMBL" id="SWFM01000001">
    <property type="protein sequence ID" value="TKD72167.1"/>
    <property type="molecule type" value="Genomic_DNA"/>
</dbReference>
<accession>A0A4U1MMI6</accession>
<sequence>MNDWFYNIHGVTPNHMYPEVTSRCDVVTICETDLLTIPCAKPDLEEVLDIFVTIHKKDIKLIKKRSGCKWVIHAIKNIKIMYEANTPCQSVHTAHFSIPFCIVVEAETDCADFFIAVEDIHLTEHSCRSFYVSVVICAIEFPGKFHIEKHEEHFHSRRKKYEDYGHHYEEYRHRKHDDECECDSHDDHHENHKRHKHERECGCDDHEKHKHERECGCDHNEEHKNELEFKFDYDDHEECDQYSGGKDKFIRYSARDKKSKPCKSLFEIDDHSRHYKQNYSSWVENEIRDAKRRRRKRYSRLG</sequence>
<evidence type="ECO:0000313" key="2">
    <source>
        <dbReference type="EMBL" id="TKD72167.1"/>
    </source>
</evidence>
<dbReference type="AlphaFoldDB" id="A0A4U1MMI6"/>
<dbReference type="InterPro" id="IPR024300">
    <property type="entry name" value="SipL_SPOCS_dom"/>
</dbReference>
<proteinExistence type="predicted"/>